<keyword evidence="4" id="KW-1185">Reference proteome</keyword>
<dbReference type="PANTHER" id="PTHR46018">
    <property type="entry name" value="ZINC PHOSPHODIESTERASE ELAC PROTEIN 1"/>
    <property type="match status" value="1"/>
</dbReference>
<dbReference type="SUPFAM" id="SSF56281">
    <property type="entry name" value="Metallo-hydrolase/oxidoreductase"/>
    <property type="match status" value="1"/>
</dbReference>
<dbReference type="InterPro" id="IPR036866">
    <property type="entry name" value="RibonucZ/Hydroxyglut_hydro"/>
</dbReference>
<evidence type="ECO:0000313" key="3">
    <source>
        <dbReference type="EMBL" id="GAA3692706.1"/>
    </source>
</evidence>
<feature type="compositionally biased region" description="Basic and acidic residues" evidence="1">
    <location>
        <begin position="301"/>
        <end position="311"/>
    </location>
</feature>
<dbReference type="RefSeq" id="WP_344878544.1">
    <property type="nucleotide sequence ID" value="NZ_BAABCJ010000001.1"/>
</dbReference>
<evidence type="ECO:0000259" key="2">
    <source>
        <dbReference type="Pfam" id="PF12706"/>
    </source>
</evidence>
<proteinExistence type="predicted"/>
<gene>
    <name evidence="3" type="ORF">GCM10022377_01450</name>
</gene>
<protein>
    <submittedName>
        <fullName evidence="3">MBL fold metallo-hydrolase</fullName>
    </submittedName>
</protein>
<evidence type="ECO:0000256" key="1">
    <source>
        <dbReference type="SAM" id="MobiDB-lite"/>
    </source>
</evidence>
<dbReference type="Gene3D" id="3.60.15.10">
    <property type="entry name" value="Ribonuclease Z/Hydroxyacylglutathione hydrolase-like"/>
    <property type="match status" value="1"/>
</dbReference>
<accession>A0ABP7CNB2</accession>
<dbReference type="Proteomes" id="UP001501536">
    <property type="component" value="Unassembled WGS sequence"/>
</dbReference>
<evidence type="ECO:0000313" key="4">
    <source>
        <dbReference type="Proteomes" id="UP001501536"/>
    </source>
</evidence>
<dbReference type="PANTHER" id="PTHR46018:SF4">
    <property type="entry name" value="METALLO-HYDROLASE YHFI-RELATED"/>
    <property type="match status" value="1"/>
</dbReference>
<dbReference type="InterPro" id="IPR001279">
    <property type="entry name" value="Metallo-B-lactamas"/>
</dbReference>
<sequence>MKLTIIGCTGSFPGPGSPASCYLVSAFDGEREWKILLDLGSGALGVLQRYTDLKDLDGIMITHLHPDHFMDLCGMHVAIRWDPNGWGRDRMTVYGPEATEDRIGTAYGLAPTDPEGMHKDFDFRSWEPRSPIEIGPFRITPYPVRHPIEEAYALRVEATEPVADGTLMTSVLTYSGDTDACEGLNEAARDADMFLCEAAFEEGRDDAIEGVHLTGKRAGEAARDAGVHRLLLTHIPVWTGINQVVDEATEVYDGGIAVAVSGVTYGVWSGTRLGDPRAMPTAPVALIRPDTEQRVWPGRPRGPERKAGRSR</sequence>
<comment type="caution">
    <text evidence="3">The sequence shown here is derived from an EMBL/GenBank/DDBJ whole genome shotgun (WGS) entry which is preliminary data.</text>
</comment>
<dbReference type="EMBL" id="BAABCJ010000001">
    <property type="protein sequence ID" value="GAA3692706.1"/>
    <property type="molecule type" value="Genomic_DNA"/>
</dbReference>
<dbReference type="Pfam" id="PF12706">
    <property type="entry name" value="Lactamase_B_2"/>
    <property type="match status" value="1"/>
</dbReference>
<feature type="domain" description="Metallo-beta-lactamase" evidence="2">
    <location>
        <begin position="50"/>
        <end position="235"/>
    </location>
</feature>
<name>A0ABP7CNB2_9MICC</name>
<feature type="region of interest" description="Disordered" evidence="1">
    <location>
        <begin position="290"/>
        <end position="311"/>
    </location>
</feature>
<organism evidence="3 4">
    <name type="scientific">Zhihengliuella alba</name>
    <dbReference type="NCBI Taxonomy" id="547018"/>
    <lineage>
        <taxon>Bacteria</taxon>
        <taxon>Bacillati</taxon>
        <taxon>Actinomycetota</taxon>
        <taxon>Actinomycetes</taxon>
        <taxon>Micrococcales</taxon>
        <taxon>Micrococcaceae</taxon>
        <taxon>Zhihengliuella</taxon>
    </lineage>
</organism>
<dbReference type="CDD" id="cd07716">
    <property type="entry name" value="RNaseZ_short-form-like_MBL-fold"/>
    <property type="match status" value="1"/>
</dbReference>
<reference evidence="4" key="1">
    <citation type="journal article" date="2019" name="Int. J. Syst. Evol. Microbiol.">
        <title>The Global Catalogue of Microorganisms (GCM) 10K type strain sequencing project: providing services to taxonomists for standard genome sequencing and annotation.</title>
        <authorList>
            <consortium name="The Broad Institute Genomics Platform"/>
            <consortium name="The Broad Institute Genome Sequencing Center for Infectious Disease"/>
            <person name="Wu L."/>
            <person name="Ma J."/>
        </authorList>
    </citation>
    <scope>NUCLEOTIDE SEQUENCE [LARGE SCALE GENOMIC DNA]</scope>
    <source>
        <strain evidence="4">JCM 16961</strain>
    </source>
</reference>